<evidence type="ECO:0000256" key="1">
    <source>
        <dbReference type="SAM" id="MobiDB-lite"/>
    </source>
</evidence>
<dbReference type="VEuPathDB" id="MicrosporidiaDB:A0H76_2847"/>
<evidence type="ECO:0000313" key="3">
    <source>
        <dbReference type="Proteomes" id="UP000192501"/>
    </source>
</evidence>
<feature type="region of interest" description="Disordered" evidence="1">
    <location>
        <begin position="25"/>
        <end position="49"/>
    </location>
</feature>
<dbReference type="VEuPathDB" id="MicrosporidiaDB:HERIO_1212"/>
<protein>
    <submittedName>
        <fullName evidence="2">Uncharacterized protein</fullName>
    </submittedName>
</protein>
<name>A0A1X0Q5F4_9MICR</name>
<organism evidence="2 3">
    <name type="scientific">Hepatospora eriocheir</name>
    <dbReference type="NCBI Taxonomy" id="1081669"/>
    <lineage>
        <taxon>Eukaryota</taxon>
        <taxon>Fungi</taxon>
        <taxon>Fungi incertae sedis</taxon>
        <taxon>Microsporidia</taxon>
        <taxon>Hepatosporidae</taxon>
        <taxon>Hepatospora</taxon>
    </lineage>
</organism>
<gene>
    <name evidence="2" type="ORF">A0H76_2847</name>
</gene>
<dbReference type="AlphaFoldDB" id="A0A1X0Q5F4"/>
<reference evidence="2 3" key="1">
    <citation type="journal article" date="2017" name="Environ. Microbiol.">
        <title>Decay of the glycolytic pathway and adaptation to intranuclear parasitism within Enterocytozoonidae microsporidia.</title>
        <authorList>
            <person name="Wiredu Boakye D."/>
            <person name="Jaroenlak P."/>
            <person name="Prachumwat A."/>
            <person name="Williams T.A."/>
            <person name="Bateman K.S."/>
            <person name="Itsathitphaisarn O."/>
            <person name="Sritunyalucksana K."/>
            <person name="Paszkiewicz K.H."/>
            <person name="Moore K.A."/>
            <person name="Stentiford G.D."/>
            <person name="Williams B.A."/>
        </authorList>
    </citation>
    <scope>NUCLEOTIDE SEQUENCE [LARGE SCALE GENOMIC DNA]</scope>
    <source>
        <strain evidence="3">canceri</strain>
    </source>
</reference>
<dbReference type="EMBL" id="LTAI01002220">
    <property type="protein sequence ID" value="ORD92857.1"/>
    <property type="molecule type" value="Genomic_DNA"/>
</dbReference>
<comment type="caution">
    <text evidence="2">The sequence shown here is derived from an EMBL/GenBank/DDBJ whole genome shotgun (WGS) entry which is preliminary data.</text>
</comment>
<proteinExistence type="predicted"/>
<sequence length="206" mass="24161">MNILNKLRLLLNLYKFNDNKQIEYNDSNSSDVDNDSNSSNVDNDSNSSDVEFEKELNDLLLKIKEKLFKPCTNKLPSYLKKWYKIQLMNTVTSIVDTFFNQTLIKSIDDIIGETDFNIKFIFYRIIDFIILRLKEFSNVKRSFILKSKKIKSELQDEKVLIVHSLLCKCESDIKILKELNSLENNSAKAKEEIDNINNELYLIQIN</sequence>
<evidence type="ECO:0000313" key="2">
    <source>
        <dbReference type="EMBL" id="ORD92857.1"/>
    </source>
</evidence>
<accession>A0A1X0Q5F4</accession>
<dbReference type="Proteomes" id="UP000192501">
    <property type="component" value="Unassembled WGS sequence"/>
</dbReference>